<evidence type="ECO:0000313" key="4">
    <source>
        <dbReference type="EMBL" id="EFJ46248.1"/>
    </source>
</evidence>
<feature type="region of interest" description="Disordered" evidence="2">
    <location>
        <begin position="570"/>
        <end position="623"/>
    </location>
</feature>
<dbReference type="PROSITE" id="PS50089">
    <property type="entry name" value="ZF_RING_2"/>
    <property type="match status" value="1"/>
</dbReference>
<evidence type="ECO:0000256" key="2">
    <source>
        <dbReference type="SAM" id="MobiDB-lite"/>
    </source>
</evidence>
<reference evidence="4 5" key="1">
    <citation type="journal article" date="2010" name="Science">
        <title>Genomic analysis of organismal complexity in the multicellular green alga Volvox carteri.</title>
        <authorList>
            <person name="Prochnik S.E."/>
            <person name="Umen J."/>
            <person name="Nedelcu A.M."/>
            <person name="Hallmann A."/>
            <person name="Miller S.M."/>
            <person name="Nishii I."/>
            <person name="Ferris P."/>
            <person name="Kuo A."/>
            <person name="Mitros T."/>
            <person name="Fritz-Laylin L.K."/>
            <person name="Hellsten U."/>
            <person name="Chapman J."/>
            <person name="Simakov O."/>
            <person name="Rensing S.A."/>
            <person name="Terry A."/>
            <person name="Pangilinan J."/>
            <person name="Kapitonov V."/>
            <person name="Jurka J."/>
            <person name="Salamov A."/>
            <person name="Shapiro H."/>
            <person name="Schmutz J."/>
            <person name="Grimwood J."/>
            <person name="Lindquist E."/>
            <person name="Lucas S."/>
            <person name="Grigoriev I.V."/>
            <person name="Schmitt R."/>
            <person name="Kirk D."/>
            <person name="Rokhsar D.S."/>
        </authorList>
    </citation>
    <scope>NUCLEOTIDE SEQUENCE [LARGE SCALE GENOMIC DNA]</scope>
    <source>
        <strain evidence="5">f. Nagariensis / Eve</strain>
    </source>
</reference>
<dbReference type="SUPFAM" id="SSF57850">
    <property type="entry name" value="RING/U-box"/>
    <property type="match status" value="1"/>
</dbReference>
<dbReference type="Gene3D" id="3.30.40.10">
    <property type="entry name" value="Zinc/RING finger domain, C3HC4 (zinc finger)"/>
    <property type="match status" value="1"/>
</dbReference>
<keyword evidence="1" id="KW-0862">Zinc</keyword>
<dbReference type="EMBL" id="GL378352">
    <property type="protein sequence ID" value="EFJ46248.1"/>
    <property type="molecule type" value="Genomic_DNA"/>
</dbReference>
<accession>D8U1W0</accession>
<dbReference type="InterPro" id="IPR051728">
    <property type="entry name" value="RING-FYVE_E3_ubiquitin-ligase"/>
</dbReference>
<feature type="compositionally biased region" description="Gly residues" evidence="2">
    <location>
        <begin position="730"/>
        <end position="741"/>
    </location>
</feature>
<feature type="region of interest" description="Disordered" evidence="2">
    <location>
        <begin position="776"/>
        <end position="798"/>
    </location>
</feature>
<sequence>MEVNHQASKRVGTAADDIAAEYLLNLPTTEQRRTVASVSRSELLAAVRALSGCQRCGFVEQVLAAFDPELSSLAQATLASCSDTSNWLYAGVLPAAGGAGAVAACVGVMAPTQVLALLSSSGCSSGLVGLLQFAWKDAGGSGDWLALSDSLLIRPRLLRRFLAESVGVMQALLDDVGDCRRHSGYPGPAELASTLARLDTQRCHTLQRLAAWGVLRAPTQPPPLQKQPTQQSVQEQTGTPRLGVDTAVAAAADITGLEDSSGDAELASVVVDDDLQLALAIQLSLRDEEAASALGTAASAFADASAAAPQPRLTTPSLSAPPASGVRCSPGVTSREPQHNHNQEQQQLQPQKHLLCSPSRRPQRTPPRPTGAASPGHSPAAAGMELGSRSPGSICCSGSVAAATAGLAASSSETQVCGTPAARISMSAFLRMHGVHRDPHLHPGEEEGEVAVVMAEKRREEEEHVAASPLPVAAALAAAEGMADATGLVDSAAVAALPEGLRERVQHLVTQLVQVQQRRGRLEHACQHGILAAGRKLLLILLQKLWGRIRGSAAAAAAAAAAVDAAAAPTSPSEAAGERGDGVGDGLQQQTAEAHTGVGGEAVPEARQPPPQQQEQQSRRRLPRYEGLLADLAAGLEEYDTHMDLDLDRDLDPSWNLGLDLDSELRDLALAAELAGGLIGGGRGTDGSSSGGAAERIAELVGGGGGGGRTSGPTPGTRNQNRDDGDDGGRGSGGIGGASGGGEVSYGGWDAALVGGGGGLAPGRSPAELRLLQPLLAAGGGGGGGGRHTGSSTATRSRRPLAFPLHPPALTSATAACRFGGGGGGGFGADCGGTLGQVVCRSECLAAREQQAEQLRVLQGQLLRCQASQSELQGEVGRLLDLLSEQRRMQEQATTVLRRDLAQWQAEPGALQGMGTDELAELAGRMEAALSRVRAAQLQAAAERDLLCPVCWELRKGLVFGCGHQTCCSCGEKLAACPICREPVSIRIRVYS</sequence>
<feature type="region of interest" description="Disordered" evidence="2">
    <location>
        <begin position="218"/>
        <end position="239"/>
    </location>
</feature>
<evidence type="ECO:0000313" key="5">
    <source>
        <dbReference type="Proteomes" id="UP000001058"/>
    </source>
</evidence>
<dbReference type="PANTHER" id="PTHR14879">
    <property type="entry name" value="CASPASE REGULATOR, RING FINGER DOMAIN-CONTAINING"/>
    <property type="match status" value="1"/>
</dbReference>
<keyword evidence="1" id="KW-0863">Zinc-finger</keyword>
<feature type="compositionally biased region" description="Gly residues" evidence="2">
    <location>
        <begin position="701"/>
        <end position="710"/>
    </location>
</feature>
<dbReference type="KEGG" id="vcn:VOLCADRAFT_118112"/>
<name>D8U1W0_VOLCA</name>
<protein>
    <recommendedName>
        <fullName evidence="3">RING-type domain-containing protein</fullName>
    </recommendedName>
</protein>
<feature type="domain" description="RING-type" evidence="3">
    <location>
        <begin position="948"/>
        <end position="981"/>
    </location>
</feature>
<dbReference type="InterPro" id="IPR001841">
    <property type="entry name" value="Znf_RING"/>
</dbReference>
<dbReference type="InParanoid" id="D8U1W0"/>
<dbReference type="RefSeq" id="XP_002952695.1">
    <property type="nucleotide sequence ID" value="XM_002952649.1"/>
</dbReference>
<feature type="compositionally biased region" description="Basic and acidic residues" evidence="2">
    <location>
        <begin position="720"/>
        <end position="729"/>
    </location>
</feature>
<dbReference type="GeneID" id="9627215"/>
<dbReference type="InterPro" id="IPR003903">
    <property type="entry name" value="UIM_dom"/>
</dbReference>
<dbReference type="InterPro" id="IPR013083">
    <property type="entry name" value="Znf_RING/FYVE/PHD"/>
</dbReference>
<proteinExistence type="predicted"/>
<feature type="compositionally biased region" description="Gly residues" evidence="2">
    <location>
        <begin position="778"/>
        <end position="788"/>
    </location>
</feature>
<dbReference type="GO" id="GO:0008270">
    <property type="term" value="F:zinc ion binding"/>
    <property type="evidence" value="ECO:0007669"/>
    <property type="project" value="UniProtKB-KW"/>
</dbReference>
<dbReference type="AlphaFoldDB" id="D8U1W0"/>
<dbReference type="eggNOG" id="KOG1327">
    <property type="taxonomic scope" value="Eukaryota"/>
</dbReference>
<feature type="region of interest" description="Disordered" evidence="2">
    <location>
        <begin position="311"/>
        <end position="389"/>
    </location>
</feature>
<feature type="region of interest" description="Disordered" evidence="2">
    <location>
        <begin position="699"/>
        <end position="741"/>
    </location>
</feature>
<dbReference type="PROSITE" id="PS50330">
    <property type="entry name" value="UIM"/>
    <property type="match status" value="1"/>
</dbReference>
<keyword evidence="1" id="KW-0479">Metal-binding</keyword>
<dbReference type="PANTHER" id="PTHR14879:SF5">
    <property type="entry name" value="RING-TYPE DOMAIN-CONTAINING PROTEIN"/>
    <property type="match status" value="1"/>
</dbReference>
<gene>
    <name evidence="4" type="ORF">VOLCADRAFT_118112</name>
</gene>
<evidence type="ECO:0000259" key="3">
    <source>
        <dbReference type="PROSITE" id="PS50089"/>
    </source>
</evidence>
<keyword evidence="5" id="KW-1185">Reference proteome</keyword>
<feature type="compositionally biased region" description="Low complexity" evidence="2">
    <location>
        <begin position="370"/>
        <end position="383"/>
    </location>
</feature>
<organism evidence="5">
    <name type="scientific">Volvox carteri f. nagariensis</name>
    <dbReference type="NCBI Taxonomy" id="3068"/>
    <lineage>
        <taxon>Eukaryota</taxon>
        <taxon>Viridiplantae</taxon>
        <taxon>Chlorophyta</taxon>
        <taxon>core chlorophytes</taxon>
        <taxon>Chlorophyceae</taxon>
        <taxon>CS clade</taxon>
        <taxon>Chlamydomonadales</taxon>
        <taxon>Volvocaceae</taxon>
        <taxon>Volvox</taxon>
    </lineage>
</organism>
<evidence type="ECO:0000256" key="1">
    <source>
        <dbReference type="PROSITE-ProRule" id="PRU00175"/>
    </source>
</evidence>
<dbReference type="Proteomes" id="UP000001058">
    <property type="component" value="Unassembled WGS sequence"/>
</dbReference>
<dbReference type="OrthoDB" id="5855668at2759"/>